<evidence type="ECO:0000256" key="8">
    <source>
        <dbReference type="ARBA" id="ARBA00023136"/>
    </source>
</evidence>
<name>A0AAU1ZZT9_9ACTN</name>
<evidence type="ECO:0000256" key="9">
    <source>
        <dbReference type="ARBA" id="ARBA00031642"/>
    </source>
</evidence>
<feature type="signal peptide" evidence="15">
    <location>
        <begin position="1"/>
        <end position="25"/>
    </location>
</feature>
<comment type="catalytic activity">
    <reaction evidence="10">
        <text>1D-myo-inositol 1,2,5,6-tetrakisphosphate + H2O = 1D-myo-inositol 1,2,6-trisphosphate + phosphate</text>
        <dbReference type="Rhea" id="RHEA:77119"/>
        <dbReference type="ChEBI" id="CHEBI:15377"/>
        <dbReference type="ChEBI" id="CHEBI:43474"/>
        <dbReference type="ChEBI" id="CHEBI:195535"/>
        <dbReference type="ChEBI" id="CHEBI:195537"/>
        <dbReference type="EC" id="3.1.3.62"/>
    </reaction>
    <physiologicalReaction direction="left-to-right" evidence="10">
        <dbReference type="Rhea" id="RHEA:77120"/>
    </physiologicalReaction>
</comment>
<evidence type="ECO:0000256" key="2">
    <source>
        <dbReference type="ARBA" id="ARBA00008422"/>
    </source>
</evidence>
<feature type="region of interest" description="Disordered" evidence="14">
    <location>
        <begin position="27"/>
        <end position="56"/>
    </location>
</feature>
<dbReference type="EMBL" id="CP108222">
    <property type="protein sequence ID" value="WTT17497.1"/>
    <property type="molecule type" value="Genomic_DNA"/>
</dbReference>
<sequence>MKRATLALAAPLCALLAATALPAHAADRSGSTTADSYGTKGSYAPQQSLRTYQKPPKGFVPVFTENVSRHGSRAATDSSDGDLILKLWDQAESEGQLTARGKEFGPKVRALLAAMSKVGYGNLSGRGKSEIAGTAVRMEQRLPGLFDAIAANGEKIDVVSSGQGRAVDSGRLFADTLAATDPALTPLIGAARTDKDLLYFHKAAGGAAYRDYIANDTRLAATLKSITDQPKTHSAASDVLRKIFTRSFTQRIVDGEFSSTGSAVDAAEAVYNLYGIAPAMSEESPDGKGWQMNRYISQQDAAWFGYLSDAEDFYEKGPGFADSDITYKMADVLLDDFFKKAEGTESGTDTLGAELRFTHAEEIIPLAALMGLPGSTQGVTAAEPYTYASNPWRGAAVAPMASNIQWDVFRKGDTTLVRMLYNEKETAFKAGCRPVSKGSKFYDLDELERCFGRTS</sequence>
<keyword evidence="8" id="KW-0472">Membrane</keyword>
<dbReference type="CDD" id="cd07061">
    <property type="entry name" value="HP_HAP_like"/>
    <property type="match status" value="1"/>
</dbReference>
<evidence type="ECO:0000256" key="1">
    <source>
        <dbReference type="ARBA" id="ARBA00004370"/>
    </source>
</evidence>
<dbReference type="GO" id="GO:0034417">
    <property type="term" value="F:bisphosphoglycerate 3-phosphatase activity"/>
    <property type="evidence" value="ECO:0007669"/>
    <property type="project" value="UniProtKB-EC"/>
</dbReference>
<comment type="subcellular location">
    <subcellularLocation>
        <location evidence="1">Membrane</location>
    </subcellularLocation>
</comment>
<gene>
    <name evidence="16" type="ORF">OHA22_19095</name>
</gene>
<evidence type="ECO:0000256" key="13">
    <source>
        <dbReference type="ARBA" id="ARBA00043832"/>
    </source>
</evidence>
<evidence type="ECO:0000256" key="7">
    <source>
        <dbReference type="ARBA" id="ARBA00022801"/>
    </source>
</evidence>
<comment type="catalytic activity">
    <reaction evidence="11">
        <text>1D-myo-inositol 1,2,4,5,6-pentakisphosphate + H2O = 1D-myo-inositol 1,2,5,6-tetrakisphosphate + phosphate</text>
        <dbReference type="Rhea" id="RHEA:77115"/>
        <dbReference type="ChEBI" id="CHEBI:15377"/>
        <dbReference type="ChEBI" id="CHEBI:43474"/>
        <dbReference type="ChEBI" id="CHEBI:57798"/>
        <dbReference type="ChEBI" id="CHEBI:195535"/>
        <dbReference type="EC" id="3.1.3.62"/>
    </reaction>
    <physiologicalReaction direction="left-to-right" evidence="11">
        <dbReference type="Rhea" id="RHEA:77116"/>
    </physiologicalReaction>
</comment>
<dbReference type="InterPro" id="IPR000560">
    <property type="entry name" value="His_Pase_clade-2"/>
</dbReference>
<dbReference type="PANTHER" id="PTHR20963">
    <property type="entry name" value="MULTIPLE INOSITOL POLYPHOSPHATE PHOSPHATASE-RELATED"/>
    <property type="match status" value="1"/>
</dbReference>
<evidence type="ECO:0000256" key="12">
    <source>
        <dbReference type="ARBA" id="ARBA00043691"/>
    </source>
</evidence>
<organism evidence="16">
    <name type="scientific">Streptomyces sp. NBC_00093</name>
    <dbReference type="NCBI Taxonomy" id="2975649"/>
    <lineage>
        <taxon>Bacteria</taxon>
        <taxon>Bacillati</taxon>
        <taxon>Actinomycetota</taxon>
        <taxon>Actinomycetes</taxon>
        <taxon>Kitasatosporales</taxon>
        <taxon>Streptomycetaceae</taxon>
        <taxon>Streptomyces</taxon>
    </lineage>
</organism>
<keyword evidence="7" id="KW-0378">Hydrolase</keyword>
<dbReference type="PANTHER" id="PTHR20963:SF8">
    <property type="entry name" value="MULTIPLE INOSITOL POLYPHOSPHATE PHOSPHATASE 1"/>
    <property type="match status" value="1"/>
</dbReference>
<dbReference type="InterPro" id="IPR029033">
    <property type="entry name" value="His_PPase_superfam"/>
</dbReference>
<evidence type="ECO:0000256" key="10">
    <source>
        <dbReference type="ARBA" id="ARBA00043668"/>
    </source>
</evidence>
<reference evidence="16" key="1">
    <citation type="submission" date="2022-10" db="EMBL/GenBank/DDBJ databases">
        <title>The complete genomes of actinobacterial strains from the NBC collection.</title>
        <authorList>
            <person name="Joergensen T.S."/>
            <person name="Alvarez Arevalo M."/>
            <person name="Sterndorff E.B."/>
            <person name="Faurdal D."/>
            <person name="Vuksanovic O."/>
            <person name="Mourched A.-S."/>
            <person name="Charusanti P."/>
            <person name="Shaw S."/>
            <person name="Blin K."/>
            <person name="Weber T."/>
        </authorList>
    </citation>
    <scope>NUCLEOTIDE SEQUENCE</scope>
    <source>
        <strain evidence="16">NBC_00093</strain>
    </source>
</reference>
<dbReference type="SUPFAM" id="SSF53254">
    <property type="entry name" value="Phosphoglycerate mutase-like"/>
    <property type="match status" value="1"/>
</dbReference>
<accession>A0AAU1ZZT9</accession>
<dbReference type="GO" id="GO:0016020">
    <property type="term" value="C:membrane"/>
    <property type="evidence" value="ECO:0007669"/>
    <property type="project" value="UniProtKB-SubCell"/>
</dbReference>
<evidence type="ECO:0000256" key="15">
    <source>
        <dbReference type="SAM" id="SignalP"/>
    </source>
</evidence>
<evidence type="ECO:0000256" key="3">
    <source>
        <dbReference type="ARBA" id="ARBA00012976"/>
    </source>
</evidence>
<proteinExistence type="inferred from homology"/>
<evidence type="ECO:0000256" key="5">
    <source>
        <dbReference type="ARBA" id="ARBA00018097"/>
    </source>
</evidence>
<dbReference type="EC" id="3.1.3.62" evidence="4"/>
<evidence type="ECO:0000256" key="6">
    <source>
        <dbReference type="ARBA" id="ARBA00022729"/>
    </source>
</evidence>
<evidence type="ECO:0000256" key="4">
    <source>
        <dbReference type="ARBA" id="ARBA00013040"/>
    </source>
</evidence>
<keyword evidence="6 15" id="KW-0732">Signal</keyword>
<evidence type="ECO:0000256" key="11">
    <source>
        <dbReference type="ARBA" id="ARBA00043671"/>
    </source>
</evidence>
<protein>
    <recommendedName>
        <fullName evidence="5">Multiple inositol polyphosphate phosphatase 1</fullName>
        <ecNumber evidence="4">3.1.3.62</ecNumber>
        <ecNumber evidence="3">3.1.3.80</ecNumber>
    </recommendedName>
    <alternativeName>
        <fullName evidence="9">2,3-bisphosphoglycerate 3-phosphatase</fullName>
    </alternativeName>
</protein>
<evidence type="ECO:0000313" key="16">
    <source>
        <dbReference type="EMBL" id="WTT17497.1"/>
    </source>
</evidence>
<dbReference type="Pfam" id="PF00328">
    <property type="entry name" value="His_Phos_2"/>
    <property type="match status" value="1"/>
</dbReference>
<dbReference type="EC" id="3.1.3.80" evidence="3"/>
<comment type="catalytic activity">
    <reaction evidence="13">
        <text>(2R)-2,3-bisphosphoglycerate + H2O = (2R)-2-phosphoglycerate + phosphate</text>
        <dbReference type="Rhea" id="RHEA:27381"/>
        <dbReference type="ChEBI" id="CHEBI:15377"/>
        <dbReference type="ChEBI" id="CHEBI:43474"/>
        <dbReference type="ChEBI" id="CHEBI:58248"/>
        <dbReference type="ChEBI" id="CHEBI:58289"/>
        <dbReference type="EC" id="3.1.3.80"/>
    </reaction>
    <physiologicalReaction direction="left-to-right" evidence="13">
        <dbReference type="Rhea" id="RHEA:27382"/>
    </physiologicalReaction>
</comment>
<feature type="chain" id="PRO_5043457477" description="Multiple inositol polyphosphate phosphatase 1" evidence="15">
    <location>
        <begin position="26"/>
        <end position="455"/>
    </location>
</feature>
<dbReference type="Gene3D" id="3.40.50.1240">
    <property type="entry name" value="Phosphoglycerate mutase-like"/>
    <property type="match status" value="1"/>
</dbReference>
<dbReference type="AlphaFoldDB" id="A0AAU1ZZT9"/>
<evidence type="ECO:0000256" key="14">
    <source>
        <dbReference type="SAM" id="MobiDB-lite"/>
    </source>
</evidence>
<comment type="catalytic activity">
    <reaction evidence="12">
        <text>1D-myo-inositol hexakisphosphate + H2O = 1D-myo-inositol 1,2,4,5,6-pentakisphosphate + phosphate</text>
        <dbReference type="Rhea" id="RHEA:16989"/>
        <dbReference type="ChEBI" id="CHEBI:15377"/>
        <dbReference type="ChEBI" id="CHEBI:43474"/>
        <dbReference type="ChEBI" id="CHEBI:57798"/>
        <dbReference type="ChEBI" id="CHEBI:58130"/>
        <dbReference type="EC" id="3.1.3.62"/>
    </reaction>
    <physiologicalReaction direction="left-to-right" evidence="12">
        <dbReference type="Rhea" id="RHEA:16990"/>
    </physiologicalReaction>
</comment>
<comment type="similarity">
    <text evidence="2">Belongs to the histidine acid phosphatase family. MINPP1 subfamily.</text>
</comment>